<keyword evidence="3" id="KW-1185">Reference proteome</keyword>
<comment type="caution">
    <text evidence="2">The sequence shown here is derived from an EMBL/GenBank/DDBJ whole genome shotgun (WGS) entry which is preliminary data.</text>
</comment>
<sequence>MKMKAYPSARSCRRGRAKVEYCPTRRTAHPPPSSAMEALLPLESWRENSCRTFNLQKFLDPTLSTLLPTAIQQDHYSFPSDMRAPSNGNGSLQPSSKSLSRNMAAVTSSD</sequence>
<organism evidence="2 3">
    <name type="scientific">Liparis tanakae</name>
    <name type="common">Tanaka's snailfish</name>
    <dbReference type="NCBI Taxonomy" id="230148"/>
    <lineage>
        <taxon>Eukaryota</taxon>
        <taxon>Metazoa</taxon>
        <taxon>Chordata</taxon>
        <taxon>Craniata</taxon>
        <taxon>Vertebrata</taxon>
        <taxon>Euteleostomi</taxon>
        <taxon>Actinopterygii</taxon>
        <taxon>Neopterygii</taxon>
        <taxon>Teleostei</taxon>
        <taxon>Neoteleostei</taxon>
        <taxon>Acanthomorphata</taxon>
        <taxon>Eupercaria</taxon>
        <taxon>Perciformes</taxon>
        <taxon>Cottioidei</taxon>
        <taxon>Cottales</taxon>
        <taxon>Liparidae</taxon>
        <taxon>Liparis</taxon>
    </lineage>
</organism>
<name>A0A4Z2EHD8_9TELE</name>
<dbReference type="AlphaFoldDB" id="A0A4Z2EHD8"/>
<dbReference type="Proteomes" id="UP000314294">
    <property type="component" value="Unassembled WGS sequence"/>
</dbReference>
<evidence type="ECO:0000256" key="1">
    <source>
        <dbReference type="SAM" id="MobiDB-lite"/>
    </source>
</evidence>
<feature type="compositionally biased region" description="Polar residues" evidence="1">
    <location>
        <begin position="86"/>
        <end position="110"/>
    </location>
</feature>
<proteinExistence type="predicted"/>
<protein>
    <submittedName>
        <fullName evidence="2">Uncharacterized protein</fullName>
    </submittedName>
</protein>
<dbReference type="EMBL" id="SRLO01007319">
    <property type="protein sequence ID" value="TNN28091.1"/>
    <property type="molecule type" value="Genomic_DNA"/>
</dbReference>
<evidence type="ECO:0000313" key="3">
    <source>
        <dbReference type="Proteomes" id="UP000314294"/>
    </source>
</evidence>
<gene>
    <name evidence="2" type="ORF">EYF80_061761</name>
</gene>
<feature type="region of interest" description="Disordered" evidence="1">
    <location>
        <begin position="77"/>
        <end position="110"/>
    </location>
</feature>
<accession>A0A4Z2EHD8</accession>
<evidence type="ECO:0000313" key="2">
    <source>
        <dbReference type="EMBL" id="TNN28091.1"/>
    </source>
</evidence>
<reference evidence="2 3" key="1">
    <citation type="submission" date="2019-03" db="EMBL/GenBank/DDBJ databases">
        <title>First draft genome of Liparis tanakae, snailfish: a comprehensive survey of snailfish specific genes.</title>
        <authorList>
            <person name="Kim W."/>
            <person name="Song I."/>
            <person name="Jeong J.-H."/>
            <person name="Kim D."/>
            <person name="Kim S."/>
            <person name="Ryu S."/>
            <person name="Song J.Y."/>
            <person name="Lee S.K."/>
        </authorList>
    </citation>
    <scope>NUCLEOTIDE SEQUENCE [LARGE SCALE GENOMIC DNA]</scope>
    <source>
        <tissue evidence="2">Muscle</tissue>
    </source>
</reference>